<keyword evidence="3" id="KW-1185">Reference proteome</keyword>
<feature type="compositionally biased region" description="Basic residues" evidence="1">
    <location>
        <begin position="52"/>
        <end position="69"/>
    </location>
</feature>
<organism evidence="2 3">
    <name type="scientific">Aeromonas veronii</name>
    <dbReference type="NCBI Taxonomy" id="654"/>
    <lineage>
        <taxon>Bacteria</taxon>
        <taxon>Pseudomonadati</taxon>
        <taxon>Pseudomonadota</taxon>
        <taxon>Gammaproteobacteria</taxon>
        <taxon>Aeromonadales</taxon>
        <taxon>Aeromonadaceae</taxon>
        <taxon>Aeromonas</taxon>
    </lineage>
</organism>
<name>A0ABY3MRW4_AERVE</name>
<accession>A0ABY3MRW4</accession>
<dbReference type="EMBL" id="NQMC01000002">
    <property type="protein sequence ID" value="TYD48030.1"/>
    <property type="molecule type" value="Genomic_DNA"/>
</dbReference>
<proteinExistence type="predicted"/>
<protein>
    <recommendedName>
        <fullName evidence="4">IS256 family transposase</fullName>
    </recommendedName>
</protein>
<comment type="caution">
    <text evidence="2">The sequence shown here is derived from an EMBL/GenBank/DDBJ whole genome shotgun (WGS) entry which is preliminary data.</text>
</comment>
<sequence length="69" mass="7880">MNINFDAERVRTALANPEQSGLDEVELSILSLFLETAGDTGQINIIDDTQTQKKKRKPRPRRIKRSKVK</sequence>
<reference evidence="2 3" key="1">
    <citation type="submission" date="2017-08" db="EMBL/GenBank/DDBJ databases">
        <title>Aeromonas veronii bv sobria strain NS22 whole genome sequencing.</title>
        <authorList>
            <person name="Katharios P."/>
            <person name="Ha V.Q."/>
            <person name="Smyrli M."/>
        </authorList>
    </citation>
    <scope>NUCLEOTIDE SEQUENCE [LARGE SCALE GENOMIC DNA]</scope>
    <source>
        <strain evidence="2 3">NS22</strain>
    </source>
</reference>
<evidence type="ECO:0000313" key="2">
    <source>
        <dbReference type="EMBL" id="TYD48030.1"/>
    </source>
</evidence>
<gene>
    <name evidence="2" type="ORF">CJF24_01490</name>
</gene>
<evidence type="ECO:0000313" key="3">
    <source>
        <dbReference type="Proteomes" id="UP000323129"/>
    </source>
</evidence>
<dbReference type="RefSeq" id="WP_115521649.1">
    <property type="nucleotide sequence ID" value="NZ_CP121846.1"/>
</dbReference>
<evidence type="ECO:0008006" key="4">
    <source>
        <dbReference type="Google" id="ProtNLM"/>
    </source>
</evidence>
<dbReference type="Proteomes" id="UP000323129">
    <property type="component" value="Unassembled WGS sequence"/>
</dbReference>
<evidence type="ECO:0000256" key="1">
    <source>
        <dbReference type="SAM" id="MobiDB-lite"/>
    </source>
</evidence>
<feature type="region of interest" description="Disordered" evidence="1">
    <location>
        <begin position="45"/>
        <end position="69"/>
    </location>
</feature>